<evidence type="ECO:0000313" key="3">
    <source>
        <dbReference type="EMBL" id="KAK1771691.1"/>
    </source>
</evidence>
<keyword evidence="2" id="KW-0732">Signal</keyword>
<reference evidence="3" key="1">
    <citation type="submission" date="2023-06" db="EMBL/GenBank/DDBJ databases">
        <title>Genome-scale phylogeny and comparative genomics of the fungal order Sordariales.</title>
        <authorList>
            <consortium name="Lawrence Berkeley National Laboratory"/>
            <person name="Hensen N."/>
            <person name="Bonometti L."/>
            <person name="Westerberg I."/>
            <person name="Brannstrom I.O."/>
            <person name="Guillou S."/>
            <person name="Cros-Aarteil S."/>
            <person name="Calhoun S."/>
            <person name="Haridas S."/>
            <person name="Kuo A."/>
            <person name="Mondo S."/>
            <person name="Pangilinan J."/>
            <person name="Riley R."/>
            <person name="Labutti K."/>
            <person name="Andreopoulos B."/>
            <person name="Lipzen A."/>
            <person name="Chen C."/>
            <person name="Yanf M."/>
            <person name="Daum C."/>
            <person name="Ng V."/>
            <person name="Clum A."/>
            <person name="Steindorff A."/>
            <person name="Ohm R."/>
            <person name="Martin F."/>
            <person name="Silar P."/>
            <person name="Natvig D."/>
            <person name="Lalanne C."/>
            <person name="Gautier V."/>
            <person name="Ament-Velasquez S.L."/>
            <person name="Kruys A."/>
            <person name="Hutchinson M.I."/>
            <person name="Powell A.J."/>
            <person name="Barry K."/>
            <person name="Miller A.N."/>
            <person name="Grigoriev I.V."/>
            <person name="Debuchy R."/>
            <person name="Gladieux P."/>
            <person name="Thoren M.H."/>
            <person name="Johannesson H."/>
        </authorList>
    </citation>
    <scope>NUCLEOTIDE SEQUENCE</scope>
    <source>
        <strain evidence="3">8032-3</strain>
    </source>
</reference>
<keyword evidence="1" id="KW-0812">Transmembrane</keyword>
<evidence type="ECO:0000313" key="4">
    <source>
        <dbReference type="Proteomes" id="UP001244011"/>
    </source>
</evidence>
<feature type="transmembrane region" description="Helical" evidence="1">
    <location>
        <begin position="131"/>
        <end position="154"/>
    </location>
</feature>
<dbReference type="RefSeq" id="XP_060287904.1">
    <property type="nucleotide sequence ID" value="XM_060426732.1"/>
</dbReference>
<feature type="chain" id="PRO_5042611452" evidence="2">
    <location>
        <begin position="20"/>
        <end position="266"/>
    </location>
</feature>
<proteinExistence type="predicted"/>
<evidence type="ECO:0000256" key="2">
    <source>
        <dbReference type="SAM" id="SignalP"/>
    </source>
</evidence>
<dbReference type="Proteomes" id="UP001244011">
    <property type="component" value="Unassembled WGS sequence"/>
</dbReference>
<dbReference type="AlphaFoldDB" id="A0AAJ0C823"/>
<comment type="caution">
    <text evidence="3">The sequence shown here is derived from an EMBL/GenBank/DDBJ whole genome shotgun (WGS) entry which is preliminary data.</text>
</comment>
<dbReference type="EMBL" id="MU838998">
    <property type="protein sequence ID" value="KAK1771691.1"/>
    <property type="molecule type" value="Genomic_DNA"/>
</dbReference>
<sequence>MKLAFLAVHLLGATSITEALITIPGDSDHYATCLTPSLNQPSDWYEKRHTGDSSVLPLEALFDSNEVRSFSSRNNASPPSNLEECVLSGVCNNTSSCATYAADIFVSICRGMFVGATDYLSTKNYENLKEIAVYGVAVAIILHIAPTGFGYIFLNGRAGQDAPVPRNGASSNTKDPARMSNNIYISAVFDLCKAIRCAQYRNISTRFLASGILGDRKEIDGAVDVIEAHLDTLPRDFSSICSSLGISWGMAATAMPLSLEARLVGN</sequence>
<gene>
    <name evidence="3" type="ORF">QBC33DRAFT_524463</name>
</gene>
<keyword evidence="1" id="KW-1133">Transmembrane helix</keyword>
<organism evidence="3 4">
    <name type="scientific">Phialemonium atrogriseum</name>
    <dbReference type="NCBI Taxonomy" id="1093897"/>
    <lineage>
        <taxon>Eukaryota</taxon>
        <taxon>Fungi</taxon>
        <taxon>Dikarya</taxon>
        <taxon>Ascomycota</taxon>
        <taxon>Pezizomycotina</taxon>
        <taxon>Sordariomycetes</taxon>
        <taxon>Sordariomycetidae</taxon>
        <taxon>Cephalothecales</taxon>
        <taxon>Cephalothecaceae</taxon>
        <taxon>Phialemonium</taxon>
    </lineage>
</organism>
<feature type="signal peptide" evidence="2">
    <location>
        <begin position="1"/>
        <end position="19"/>
    </location>
</feature>
<accession>A0AAJ0C823</accession>
<protein>
    <submittedName>
        <fullName evidence="3">Uncharacterized protein</fullName>
    </submittedName>
</protein>
<dbReference type="GeneID" id="85309919"/>
<evidence type="ECO:0000256" key="1">
    <source>
        <dbReference type="SAM" id="Phobius"/>
    </source>
</evidence>
<keyword evidence="1" id="KW-0472">Membrane</keyword>
<name>A0AAJ0C823_9PEZI</name>
<keyword evidence="4" id="KW-1185">Reference proteome</keyword>